<evidence type="ECO:0000256" key="4">
    <source>
        <dbReference type="ARBA" id="ARBA00011529"/>
    </source>
</evidence>
<dbReference type="PANTHER" id="PTHR30570:SF1">
    <property type="entry name" value="PHOSPHATE-BINDING PROTEIN PSTS"/>
    <property type="match status" value="1"/>
</dbReference>
<sequence length="464" mass="52968">MKWLLFRCLVVSPLIVGSAGAFGLGWWWAMIPALLLNCLYWYRYNSNFAISDFSTEIRALIIGFIYYFGIFSIILIVNRYNLYQISIYYPFLIIPYNISTIAAGGFMMYHNLGWMFIATFWSSIMGMVIYQIKTHRLPKLDKRKSGGLLILVLVSLLPFYQHFATNLRFTQDYGMSSELSLRQYRPFMKNKALARLKTPATLRITHNYPRLNGATALYPIYSAAAQATYSGMNAKQAAKMIRVDTTPKAFNSLIQHKSDITFMAQPSPAQYKAAKKAHIHLRLTKLGTEAFVFFVNKKNPVNNLTISQIQSIYQRKTIFWSNVGGKFSPIQPFQRAEGSGSQTAMEQLVMKDKKLVKPLRYQATDGMGFLIDEIAGYNNHSNAIGYSFRFYATQMKHNKKIKLIKINGVTPTAANIRNGKYPLVGHFYAITRDNPSQNSTKLIHWLQTNQGQRLIDKTGYVGLK</sequence>
<feature type="domain" description="PBP" evidence="10">
    <location>
        <begin position="211"/>
        <end position="443"/>
    </location>
</feature>
<evidence type="ECO:0000259" key="10">
    <source>
        <dbReference type="Pfam" id="PF12849"/>
    </source>
</evidence>
<evidence type="ECO:0000256" key="2">
    <source>
        <dbReference type="ARBA" id="ARBA00004193"/>
    </source>
</evidence>
<evidence type="ECO:0000256" key="6">
    <source>
        <dbReference type="ARBA" id="ARBA00022729"/>
    </source>
</evidence>
<feature type="transmembrane region" description="Helical" evidence="9">
    <location>
        <begin position="57"/>
        <end position="77"/>
    </location>
</feature>
<dbReference type="InterPro" id="IPR024370">
    <property type="entry name" value="PBP_domain"/>
</dbReference>
<dbReference type="Proteomes" id="UP000051164">
    <property type="component" value="Unassembled WGS sequence"/>
</dbReference>
<keyword evidence="8" id="KW-0449">Lipoprotein</keyword>
<evidence type="ECO:0000256" key="7">
    <source>
        <dbReference type="ARBA" id="ARBA00023139"/>
    </source>
</evidence>
<comment type="subunit">
    <text evidence="4">The complex is composed of two ATP-binding proteins (PstB), two transmembrane proteins (PstC and PstA) and a solute-binding protein (PstS).</text>
</comment>
<keyword evidence="5" id="KW-0592">Phosphate transport</keyword>
<dbReference type="InterPro" id="IPR050811">
    <property type="entry name" value="Phosphate_ABC_transporter"/>
</dbReference>
<name>A0A8E1V217_LENKE</name>
<protein>
    <submittedName>
        <fullName evidence="11">Phosphate ABC superfamily ATP binding cassette transporter periplasmic family protein</fullName>
    </submittedName>
</protein>
<dbReference type="SUPFAM" id="SSF53850">
    <property type="entry name" value="Periplasmic binding protein-like II"/>
    <property type="match status" value="1"/>
</dbReference>
<keyword evidence="6" id="KW-0732">Signal</keyword>
<dbReference type="PANTHER" id="PTHR30570">
    <property type="entry name" value="PERIPLASMIC PHOSPHATE BINDING COMPONENT OF PHOSPHATE ABC TRANSPORTER"/>
    <property type="match status" value="1"/>
</dbReference>
<evidence type="ECO:0000313" key="12">
    <source>
        <dbReference type="Proteomes" id="UP000051164"/>
    </source>
</evidence>
<feature type="transmembrane region" description="Helical" evidence="9">
    <location>
        <begin position="145"/>
        <end position="163"/>
    </location>
</feature>
<feature type="transmembrane region" description="Helical" evidence="9">
    <location>
        <begin position="89"/>
        <end position="108"/>
    </location>
</feature>
<comment type="similarity">
    <text evidence="3">Belongs to the PstS family.</text>
</comment>
<keyword evidence="9" id="KW-0812">Transmembrane</keyword>
<dbReference type="Pfam" id="PF12849">
    <property type="entry name" value="PBP_like_2"/>
    <property type="match status" value="1"/>
</dbReference>
<gene>
    <name evidence="11" type="ORF">FC95_GL001818</name>
</gene>
<dbReference type="GO" id="GO:0005886">
    <property type="term" value="C:plasma membrane"/>
    <property type="evidence" value="ECO:0007669"/>
    <property type="project" value="UniProtKB-SubCell"/>
</dbReference>
<dbReference type="GeneID" id="71567186"/>
<evidence type="ECO:0000313" key="11">
    <source>
        <dbReference type="EMBL" id="KRM54110.1"/>
    </source>
</evidence>
<keyword evidence="5" id="KW-0813">Transport</keyword>
<dbReference type="GO" id="GO:0006817">
    <property type="term" value="P:phosphate ion transport"/>
    <property type="evidence" value="ECO:0007669"/>
    <property type="project" value="UniProtKB-KW"/>
</dbReference>
<evidence type="ECO:0000256" key="3">
    <source>
        <dbReference type="ARBA" id="ARBA00008725"/>
    </source>
</evidence>
<feature type="transmembrane region" description="Helical" evidence="9">
    <location>
        <begin position="114"/>
        <end position="133"/>
    </location>
</feature>
<keyword evidence="9" id="KW-0472">Membrane</keyword>
<evidence type="ECO:0000256" key="1">
    <source>
        <dbReference type="ARBA" id="ARBA00002841"/>
    </source>
</evidence>
<organism evidence="11 12">
    <name type="scientific">Lentilactobacillus kefiri DSM 20587 = JCM 5818</name>
    <dbReference type="NCBI Taxonomy" id="1423764"/>
    <lineage>
        <taxon>Bacteria</taxon>
        <taxon>Bacillati</taxon>
        <taxon>Bacillota</taxon>
        <taxon>Bacilli</taxon>
        <taxon>Lactobacillales</taxon>
        <taxon>Lactobacillaceae</taxon>
        <taxon>Lentilactobacillus</taxon>
    </lineage>
</organism>
<proteinExistence type="inferred from homology"/>
<dbReference type="Gene3D" id="3.40.190.10">
    <property type="entry name" value="Periplasmic binding protein-like II"/>
    <property type="match status" value="2"/>
</dbReference>
<evidence type="ECO:0000256" key="5">
    <source>
        <dbReference type="ARBA" id="ARBA00022592"/>
    </source>
</evidence>
<accession>A0A8E1V217</accession>
<dbReference type="EMBL" id="AYYV01000004">
    <property type="protein sequence ID" value="KRM54110.1"/>
    <property type="molecule type" value="Genomic_DNA"/>
</dbReference>
<keyword evidence="7" id="KW-0564">Palmitate</keyword>
<dbReference type="RefSeq" id="WP_056980966.1">
    <property type="nucleotide sequence ID" value="NZ_BAAAXU010000012.1"/>
</dbReference>
<evidence type="ECO:0000256" key="8">
    <source>
        <dbReference type="ARBA" id="ARBA00023288"/>
    </source>
</evidence>
<comment type="caution">
    <text evidence="11">The sequence shown here is derived from an EMBL/GenBank/DDBJ whole genome shotgun (WGS) entry which is preliminary data.</text>
</comment>
<comment type="function">
    <text evidence="1">Part of the ABC transporter complex PstSACB involved in phosphate import.</text>
</comment>
<comment type="subcellular location">
    <subcellularLocation>
        <location evidence="2">Cell membrane</location>
        <topology evidence="2">Lipid-anchor</topology>
    </subcellularLocation>
</comment>
<reference evidence="11 12" key="1">
    <citation type="journal article" date="2015" name="Genome Announc.">
        <title>Expanding the biotechnology potential of lactobacilli through comparative genomics of 213 strains and associated genera.</title>
        <authorList>
            <person name="Sun Z."/>
            <person name="Harris H.M."/>
            <person name="McCann A."/>
            <person name="Guo C."/>
            <person name="Argimon S."/>
            <person name="Zhang W."/>
            <person name="Yang X."/>
            <person name="Jeffery I.B."/>
            <person name="Cooney J.C."/>
            <person name="Kagawa T.F."/>
            <person name="Liu W."/>
            <person name="Song Y."/>
            <person name="Salvetti E."/>
            <person name="Wrobel A."/>
            <person name="Rasinkangas P."/>
            <person name="Parkhill J."/>
            <person name="Rea M.C."/>
            <person name="O'Sullivan O."/>
            <person name="Ritari J."/>
            <person name="Douillard F.P."/>
            <person name="Paul Ross R."/>
            <person name="Yang R."/>
            <person name="Briner A.E."/>
            <person name="Felis G.E."/>
            <person name="de Vos W.M."/>
            <person name="Barrangou R."/>
            <person name="Klaenhammer T.R."/>
            <person name="Caufield P.W."/>
            <person name="Cui Y."/>
            <person name="Zhang H."/>
            <person name="O'Toole P.W."/>
        </authorList>
    </citation>
    <scope>NUCLEOTIDE SEQUENCE [LARGE SCALE GENOMIC DNA]</scope>
    <source>
        <strain evidence="11 12">DSM 20587</strain>
    </source>
</reference>
<keyword evidence="9" id="KW-1133">Transmembrane helix</keyword>
<dbReference type="AlphaFoldDB" id="A0A8E1V217"/>
<evidence type="ECO:0000256" key="9">
    <source>
        <dbReference type="SAM" id="Phobius"/>
    </source>
</evidence>